<gene>
    <name evidence="1" type="ORF">Val02_68710</name>
</gene>
<keyword evidence="2" id="KW-1185">Reference proteome</keyword>
<comment type="caution">
    <text evidence="1">The sequence shown here is derived from an EMBL/GenBank/DDBJ whole genome shotgun (WGS) entry which is preliminary data.</text>
</comment>
<protein>
    <recommendedName>
        <fullName evidence="3">DUF4261 domain-containing protein</fullName>
    </recommendedName>
</protein>
<evidence type="ECO:0000313" key="1">
    <source>
        <dbReference type="EMBL" id="GIJ49985.1"/>
    </source>
</evidence>
<dbReference type="Proteomes" id="UP000619260">
    <property type="component" value="Unassembled WGS sequence"/>
</dbReference>
<organism evidence="1 2">
    <name type="scientific">Virgisporangium aliadipatigenens</name>
    <dbReference type="NCBI Taxonomy" id="741659"/>
    <lineage>
        <taxon>Bacteria</taxon>
        <taxon>Bacillati</taxon>
        <taxon>Actinomycetota</taxon>
        <taxon>Actinomycetes</taxon>
        <taxon>Micromonosporales</taxon>
        <taxon>Micromonosporaceae</taxon>
        <taxon>Virgisporangium</taxon>
    </lineage>
</organism>
<evidence type="ECO:0000313" key="2">
    <source>
        <dbReference type="Proteomes" id="UP000619260"/>
    </source>
</evidence>
<dbReference type="EMBL" id="BOPF01000032">
    <property type="protein sequence ID" value="GIJ49985.1"/>
    <property type="molecule type" value="Genomic_DNA"/>
</dbReference>
<dbReference type="AlphaFoldDB" id="A0A8J3YUA2"/>
<sequence>MTLPFHSASQMGCSADGWEWACYRPRMASEVNPPHSQHVVCAVGAKLDVERLADVVGRVGGPGFRLDRDYTQDEPDPRMPEAFEVSADRVVPSFTDRDKAAVAEHKAVAYILGPQAGAEDAFGVSARMLAVIGALLREGADAVKSESSGIAHGRERWLYLADAAATATDRAGQAPALFAAFVRRPLSSGLVYYSCGLHLLGEPDVEITAADDDLGLEWMDGLGRYLLVDRGTNEIHDGDTFGLDANSPTRTLRHRECSRYRDDDLFYNPWGYWRLLAA</sequence>
<name>A0A8J3YUA2_9ACTN</name>
<evidence type="ECO:0008006" key="3">
    <source>
        <dbReference type="Google" id="ProtNLM"/>
    </source>
</evidence>
<accession>A0A8J3YUA2</accession>
<proteinExistence type="predicted"/>
<reference evidence="1" key="1">
    <citation type="submission" date="2021-01" db="EMBL/GenBank/DDBJ databases">
        <title>Whole genome shotgun sequence of Virgisporangium aliadipatigenens NBRC 105644.</title>
        <authorList>
            <person name="Komaki H."/>
            <person name="Tamura T."/>
        </authorList>
    </citation>
    <scope>NUCLEOTIDE SEQUENCE</scope>
    <source>
        <strain evidence="1">NBRC 105644</strain>
    </source>
</reference>